<dbReference type="OrthoDB" id="538816at2759"/>
<feature type="signal peptide" evidence="1">
    <location>
        <begin position="1"/>
        <end position="23"/>
    </location>
</feature>
<dbReference type="Pfam" id="PF01395">
    <property type="entry name" value="PBP_GOBP"/>
    <property type="match status" value="1"/>
</dbReference>
<feature type="domain" description="C-type lectin" evidence="2">
    <location>
        <begin position="514"/>
        <end position="641"/>
    </location>
</feature>
<keyword evidence="4" id="KW-1185">Reference proteome</keyword>
<feature type="chain" id="PRO_5035773827" description="C-type lectin domain-containing protein" evidence="1">
    <location>
        <begin position="24"/>
        <end position="952"/>
    </location>
</feature>
<dbReference type="GO" id="GO:0005549">
    <property type="term" value="F:odorant binding"/>
    <property type="evidence" value="ECO:0007669"/>
    <property type="project" value="InterPro"/>
</dbReference>
<dbReference type="Proteomes" id="UP000494165">
    <property type="component" value="Unassembled WGS sequence"/>
</dbReference>
<proteinExistence type="predicted"/>
<feature type="domain" description="C-type lectin" evidence="2">
    <location>
        <begin position="348"/>
        <end position="467"/>
    </location>
</feature>
<evidence type="ECO:0000259" key="2">
    <source>
        <dbReference type="PROSITE" id="PS50041"/>
    </source>
</evidence>
<protein>
    <recommendedName>
        <fullName evidence="2">C-type lectin domain-containing protein</fullName>
    </recommendedName>
</protein>
<dbReference type="PROSITE" id="PS50041">
    <property type="entry name" value="C_TYPE_LECTIN_2"/>
    <property type="match status" value="2"/>
</dbReference>
<name>A0A8S1C6T6_9INSE</name>
<dbReference type="InterPro" id="IPR016187">
    <property type="entry name" value="CTDL_fold"/>
</dbReference>
<dbReference type="InterPro" id="IPR016186">
    <property type="entry name" value="C-type_lectin-like/link_sf"/>
</dbReference>
<dbReference type="CDD" id="cd23992">
    <property type="entry name" value="PBP_GOBP"/>
    <property type="match status" value="1"/>
</dbReference>
<gene>
    <name evidence="3" type="ORF">CLODIP_2_CD16013</name>
</gene>
<dbReference type="InterPro" id="IPR001304">
    <property type="entry name" value="C-type_lectin-like"/>
</dbReference>
<dbReference type="SUPFAM" id="SSF47565">
    <property type="entry name" value="Insect pheromone/odorant-binding proteins"/>
    <property type="match status" value="1"/>
</dbReference>
<comment type="caution">
    <text evidence="3">The sequence shown here is derived from an EMBL/GenBank/DDBJ whole genome shotgun (WGS) entry which is preliminary data.</text>
</comment>
<keyword evidence="1" id="KW-0732">Signal</keyword>
<dbReference type="SUPFAM" id="SSF56436">
    <property type="entry name" value="C-type lectin-like"/>
    <property type="match status" value="3"/>
</dbReference>
<organism evidence="3 4">
    <name type="scientific">Cloeon dipterum</name>
    <dbReference type="NCBI Taxonomy" id="197152"/>
    <lineage>
        <taxon>Eukaryota</taxon>
        <taxon>Metazoa</taxon>
        <taxon>Ecdysozoa</taxon>
        <taxon>Arthropoda</taxon>
        <taxon>Hexapoda</taxon>
        <taxon>Insecta</taxon>
        <taxon>Pterygota</taxon>
        <taxon>Palaeoptera</taxon>
        <taxon>Ephemeroptera</taxon>
        <taxon>Pisciforma</taxon>
        <taxon>Baetidae</taxon>
        <taxon>Cloeon</taxon>
    </lineage>
</organism>
<accession>A0A8S1C6T6</accession>
<evidence type="ECO:0000313" key="4">
    <source>
        <dbReference type="Proteomes" id="UP000494165"/>
    </source>
</evidence>
<dbReference type="SMART" id="SM00034">
    <property type="entry name" value="CLECT"/>
    <property type="match status" value="2"/>
</dbReference>
<sequence>MRTLGLLSIVLVLVIVRYQFVLCGGRKANLKHSRRPFIIKCCGGSKCSASFMHKPKRRSSDFKTSSTQGHFQTAVTKNESRDYENYPFETETSSSAEGIASSEPTDSELTTVPILKTAEAKTTLTKAVTVTKTPTTTSTTAKPINIKACKLSRCANFTLIANQSVSQVISASTSKIIVKNGTTFLFSTAAATQVDAAKNCFSRKLNLISLQNVLKMNLVQKLLQDFGTDSAVWTIGSNEGNTSCQNYDLSFAWCNPKREIVLPVIMQKLNSLDLVQKGLTTLMLNGAAALKTSDSNSLFPFLCEPKDEFQDTCLALKCNKDSTLFDANGNVKDGEKYGKWTRTCDKLYLFSNKLGTWQQGWDLCCNLGMKPIWFSSATDFECLSNTTKANWTLNWNYWTAGRAMGTWGRWAWCPGAVNLPDSLSWAPGQPDNNQTDENCLHVQVTKNASGILLSDRNCSHKYIMACQGDALMASTCNKPNCSMQCSKNESIFKDGLLTDLFAHGQWNAGCGKDYLFSAETLDWLGAWKYCCSIGMKLASIEALEELNCLTNMVAKFPRAAYPDQCGRDFWTSGTNRGCPGAHFWCSDDEKLNTEELANWKNGQMPSESADQCIFINLSNSTLSDTHLGADACTNQKPFLCEALQPGTKSMQIERTCKEIWNVTDSEVNDIIMNPSGDVVNQRRNLKCYLRCCGKKGNVIKTGSLVKDTILRNLEDLTADDPEAMQNGFQNFDSCTSIQSTDECHTMAQMFQCGKKNDADLTLGLVTAIKGDATVSVTATGGIQTGGRLCPLYPAESCVPNQTNIDELKNTGSSLGGRVMTTSNGKKYFMKYVFYEGITDAQAEANYCCALGSHLAIFESLADFNDFGTLWKGVNENYGHVAHIGPTFDNGDGTDSWCLNFKRLPAGMITNINTFYRNQQWNSTRILLEQSAGLHISPKGNGAHQVLCGPIPY</sequence>
<evidence type="ECO:0000313" key="3">
    <source>
        <dbReference type="EMBL" id="CAB3366542.1"/>
    </source>
</evidence>
<dbReference type="EMBL" id="CADEPI010000026">
    <property type="protein sequence ID" value="CAB3366542.1"/>
    <property type="molecule type" value="Genomic_DNA"/>
</dbReference>
<dbReference type="Gene3D" id="1.10.238.20">
    <property type="entry name" value="Pheromone/general odorant binding protein domain"/>
    <property type="match status" value="1"/>
</dbReference>
<evidence type="ECO:0000256" key="1">
    <source>
        <dbReference type="SAM" id="SignalP"/>
    </source>
</evidence>
<dbReference type="InterPro" id="IPR036728">
    <property type="entry name" value="PBP_GOBP_sf"/>
</dbReference>
<dbReference type="AlphaFoldDB" id="A0A8S1C6T6"/>
<reference evidence="3 4" key="1">
    <citation type="submission" date="2020-04" db="EMBL/GenBank/DDBJ databases">
        <authorList>
            <person name="Alioto T."/>
            <person name="Alioto T."/>
            <person name="Gomez Garrido J."/>
        </authorList>
    </citation>
    <scope>NUCLEOTIDE SEQUENCE [LARGE SCALE GENOMIC DNA]</scope>
</reference>
<dbReference type="InterPro" id="IPR006170">
    <property type="entry name" value="PBP/GOBP"/>
</dbReference>
<dbReference type="CDD" id="cd00037">
    <property type="entry name" value="CLECT"/>
    <property type="match status" value="2"/>
</dbReference>
<dbReference type="Gene3D" id="3.10.100.10">
    <property type="entry name" value="Mannose-Binding Protein A, subunit A"/>
    <property type="match status" value="2"/>
</dbReference>